<dbReference type="InterPro" id="IPR021257">
    <property type="entry name" value="DUF2809"/>
</dbReference>
<evidence type="ECO:0000256" key="1">
    <source>
        <dbReference type="SAM" id="Phobius"/>
    </source>
</evidence>
<feature type="transmembrane region" description="Helical" evidence="1">
    <location>
        <begin position="24"/>
        <end position="43"/>
    </location>
</feature>
<protein>
    <submittedName>
        <fullName evidence="2">Uncharacterized protein</fullName>
    </submittedName>
</protein>
<gene>
    <name evidence="2" type="ORF">SAMN02745124_02001</name>
</gene>
<dbReference type="EMBL" id="FQXS01000010">
    <property type="protein sequence ID" value="SHH80936.1"/>
    <property type="molecule type" value="Genomic_DNA"/>
</dbReference>
<evidence type="ECO:0000313" key="3">
    <source>
        <dbReference type="Proteomes" id="UP000184139"/>
    </source>
</evidence>
<organism evidence="2 3">
    <name type="scientific">Desulfofustis glycolicus DSM 9705</name>
    <dbReference type="NCBI Taxonomy" id="1121409"/>
    <lineage>
        <taxon>Bacteria</taxon>
        <taxon>Pseudomonadati</taxon>
        <taxon>Thermodesulfobacteriota</taxon>
        <taxon>Desulfobulbia</taxon>
        <taxon>Desulfobulbales</taxon>
        <taxon>Desulfocapsaceae</taxon>
        <taxon>Desulfofustis</taxon>
    </lineage>
</organism>
<dbReference type="Pfam" id="PF10990">
    <property type="entry name" value="DUF2809"/>
    <property type="match status" value="1"/>
</dbReference>
<keyword evidence="1" id="KW-0812">Transmembrane</keyword>
<evidence type="ECO:0000313" key="2">
    <source>
        <dbReference type="EMBL" id="SHH80936.1"/>
    </source>
</evidence>
<feature type="transmembrane region" description="Helical" evidence="1">
    <location>
        <begin position="122"/>
        <end position="139"/>
    </location>
</feature>
<keyword evidence="1" id="KW-0472">Membrane</keyword>
<feature type="transmembrane region" description="Helical" evidence="1">
    <location>
        <begin position="77"/>
        <end position="96"/>
    </location>
</feature>
<sequence length="142" mass="15968">MNDTTGVATAAPPTHQYGKSRITLLKFLIICLPLWLSAKFYAGPYHEHVGLYLAGIFYLICWALLIQIALPWLRETPLLIALFLVFCAIELLAWQAPELLQGFSVSLDNRTVIGAHYSLNKIPYYGVGAFICYFILKACRTN</sequence>
<dbReference type="Proteomes" id="UP000184139">
    <property type="component" value="Unassembled WGS sequence"/>
</dbReference>
<reference evidence="2 3" key="1">
    <citation type="submission" date="2016-11" db="EMBL/GenBank/DDBJ databases">
        <authorList>
            <person name="Jaros S."/>
            <person name="Januszkiewicz K."/>
            <person name="Wedrychowicz H."/>
        </authorList>
    </citation>
    <scope>NUCLEOTIDE SEQUENCE [LARGE SCALE GENOMIC DNA]</scope>
    <source>
        <strain evidence="2 3">DSM 9705</strain>
    </source>
</reference>
<proteinExistence type="predicted"/>
<dbReference type="AlphaFoldDB" id="A0A1M5W095"/>
<keyword evidence="3" id="KW-1185">Reference proteome</keyword>
<accession>A0A1M5W095</accession>
<name>A0A1M5W095_9BACT</name>
<dbReference type="RefSeq" id="WP_073375685.1">
    <property type="nucleotide sequence ID" value="NZ_FQXS01000010.1"/>
</dbReference>
<keyword evidence="1" id="KW-1133">Transmembrane helix</keyword>
<feature type="transmembrane region" description="Helical" evidence="1">
    <location>
        <begin position="49"/>
        <end position="70"/>
    </location>
</feature>